<evidence type="ECO:0000313" key="1">
    <source>
        <dbReference type="EMBL" id="PHV70118.1"/>
    </source>
</evidence>
<organism evidence="1 2">
    <name type="scientific">Sporanaerobium hydrogeniformans</name>
    <dbReference type="NCBI Taxonomy" id="3072179"/>
    <lineage>
        <taxon>Bacteria</taxon>
        <taxon>Bacillati</taxon>
        <taxon>Bacillota</taxon>
        <taxon>Clostridia</taxon>
        <taxon>Lachnospirales</taxon>
        <taxon>Lachnospiraceae</taxon>
        <taxon>Sporanaerobium</taxon>
    </lineage>
</organism>
<gene>
    <name evidence="1" type="ORF">CS063_12510</name>
</gene>
<dbReference type="EMBL" id="PEDL01000014">
    <property type="protein sequence ID" value="PHV70118.1"/>
    <property type="molecule type" value="Genomic_DNA"/>
</dbReference>
<protein>
    <submittedName>
        <fullName evidence="1">Galactokinase</fullName>
    </submittedName>
</protein>
<name>A0AC61DBK8_9FIRM</name>
<sequence length="390" mass="43178">MELSCLQNEFQTVFNTSSEATFFAPGRINLIGEHIDYNGGLVFPCAITLGTYGLVSKRSDKLFRVYSSNFKELSILEFSLDDLSYAAKHNWCNYLKGVLLYLKEAGHVIETGLNLLVFGNIPNGAGLSSSASLEMLMCKICADIYNLSLSPVEAALLGKQVENQYIGVNSGIMDQFAIALGKADSALLLNCNTQEYNYIPFKLKGYSILIMNTNKRRELADSKYNERRSECDTALAILQKFFPIHTLCDLSESQLEEAETLLNNPLLFKRVRHVVTENMRVIKATKALEKGDLITFGKLLNDSHRSLKEDYKVTGKELDTLAENARTIEGVLGARMTGAGFGGCSLAIVENTKIQDFISKLSIIYKEEIGYAADFYVASIGNGPIQLIQS</sequence>
<evidence type="ECO:0000313" key="2">
    <source>
        <dbReference type="Proteomes" id="UP000224460"/>
    </source>
</evidence>
<proteinExistence type="predicted"/>
<accession>A0AC61DBK8</accession>
<comment type="caution">
    <text evidence="1">The sequence shown here is derived from an EMBL/GenBank/DDBJ whole genome shotgun (WGS) entry which is preliminary data.</text>
</comment>
<reference evidence="1" key="1">
    <citation type="submission" date="2017-10" db="EMBL/GenBank/DDBJ databases">
        <title>Genome sequence of cellulolytic Lachnospiraceae bacterium XHS1971 isolated from hotspring sediment.</title>
        <authorList>
            <person name="Vasudevan G."/>
            <person name="Joshi A.J."/>
            <person name="Hivarkar S."/>
            <person name="Lanjekar V.B."/>
            <person name="Dhakephalkar P.K."/>
            <person name="Dagar S."/>
        </authorList>
    </citation>
    <scope>NUCLEOTIDE SEQUENCE</scope>
    <source>
        <strain evidence="1">XHS1971</strain>
    </source>
</reference>
<dbReference type="Proteomes" id="UP000224460">
    <property type="component" value="Unassembled WGS sequence"/>
</dbReference>
<keyword evidence="2" id="KW-1185">Reference proteome</keyword>